<dbReference type="Pfam" id="PF11917">
    <property type="entry name" value="DUF3435"/>
    <property type="match status" value="1"/>
</dbReference>
<evidence type="ECO:0000256" key="1">
    <source>
        <dbReference type="SAM" id="MobiDB-lite"/>
    </source>
</evidence>
<dbReference type="AlphaFoldDB" id="A0A8E2DY37"/>
<keyword evidence="4" id="KW-1185">Reference proteome</keyword>
<dbReference type="OrthoDB" id="4485682at2759"/>
<protein>
    <submittedName>
        <fullName evidence="3">C2H2 finger domain protein</fullName>
    </submittedName>
</protein>
<organism evidence="3 4">
    <name type="scientific">Lepidopterella palustris CBS 459.81</name>
    <dbReference type="NCBI Taxonomy" id="1314670"/>
    <lineage>
        <taxon>Eukaryota</taxon>
        <taxon>Fungi</taxon>
        <taxon>Dikarya</taxon>
        <taxon>Ascomycota</taxon>
        <taxon>Pezizomycotina</taxon>
        <taxon>Dothideomycetes</taxon>
        <taxon>Pleosporomycetidae</taxon>
        <taxon>Mytilinidiales</taxon>
        <taxon>Argynnaceae</taxon>
        <taxon>Lepidopterella</taxon>
    </lineage>
</organism>
<proteinExistence type="predicted"/>
<feature type="compositionally biased region" description="Low complexity" evidence="1">
    <location>
        <begin position="1"/>
        <end position="14"/>
    </location>
</feature>
<accession>A0A8E2DY37</accession>
<name>A0A8E2DY37_9PEZI</name>
<dbReference type="PANTHER" id="PTHR37535">
    <property type="entry name" value="FLUG DOMAIN PROTEIN"/>
    <property type="match status" value="1"/>
</dbReference>
<feature type="compositionally biased region" description="Acidic residues" evidence="1">
    <location>
        <begin position="15"/>
        <end position="29"/>
    </location>
</feature>
<evidence type="ECO:0000313" key="4">
    <source>
        <dbReference type="Proteomes" id="UP000250266"/>
    </source>
</evidence>
<dbReference type="PANTHER" id="PTHR37535:SF2">
    <property type="entry name" value="FINGER DOMAIN PROTEIN, PUTATIVE (AFU_ORTHOLOGUE AFUA_6G09300)-RELATED"/>
    <property type="match status" value="1"/>
</dbReference>
<reference evidence="3 4" key="1">
    <citation type="journal article" date="2016" name="Nat. Commun.">
        <title>Ectomycorrhizal ecology is imprinted in the genome of the dominant symbiotic fungus Cenococcum geophilum.</title>
        <authorList>
            <consortium name="DOE Joint Genome Institute"/>
            <person name="Peter M."/>
            <person name="Kohler A."/>
            <person name="Ohm R.A."/>
            <person name="Kuo A."/>
            <person name="Krutzmann J."/>
            <person name="Morin E."/>
            <person name="Arend M."/>
            <person name="Barry K.W."/>
            <person name="Binder M."/>
            <person name="Choi C."/>
            <person name="Clum A."/>
            <person name="Copeland A."/>
            <person name="Grisel N."/>
            <person name="Haridas S."/>
            <person name="Kipfer T."/>
            <person name="LaButti K."/>
            <person name="Lindquist E."/>
            <person name="Lipzen A."/>
            <person name="Maire R."/>
            <person name="Meier B."/>
            <person name="Mihaltcheva S."/>
            <person name="Molinier V."/>
            <person name="Murat C."/>
            <person name="Poggeler S."/>
            <person name="Quandt C.A."/>
            <person name="Sperisen C."/>
            <person name="Tritt A."/>
            <person name="Tisserant E."/>
            <person name="Crous P.W."/>
            <person name="Henrissat B."/>
            <person name="Nehls U."/>
            <person name="Egli S."/>
            <person name="Spatafora J.W."/>
            <person name="Grigoriev I.V."/>
            <person name="Martin F.M."/>
        </authorList>
    </citation>
    <scope>NUCLEOTIDE SEQUENCE [LARGE SCALE GENOMIC DNA]</scope>
    <source>
        <strain evidence="3 4">CBS 459.81</strain>
    </source>
</reference>
<evidence type="ECO:0000259" key="2">
    <source>
        <dbReference type="PROSITE" id="PS00028"/>
    </source>
</evidence>
<feature type="region of interest" description="Disordered" evidence="1">
    <location>
        <begin position="1"/>
        <end position="29"/>
    </location>
</feature>
<dbReference type="InterPro" id="IPR021842">
    <property type="entry name" value="DUF3435"/>
</dbReference>
<feature type="domain" description="C2H2-type" evidence="2">
    <location>
        <begin position="689"/>
        <end position="710"/>
    </location>
</feature>
<dbReference type="PROSITE" id="PS00028">
    <property type="entry name" value="ZINC_FINGER_C2H2_1"/>
    <property type="match status" value="1"/>
</dbReference>
<dbReference type="Proteomes" id="UP000250266">
    <property type="component" value="Unassembled WGS sequence"/>
</dbReference>
<dbReference type="InterPro" id="IPR013087">
    <property type="entry name" value="Znf_C2H2_type"/>
</dbReference>
<dbReference type="EMBL" id="KV745647">
    <property type="protein sequence ID" value="OCK73812.1"/>
    <property type="molecule type" value="Genomic_DNA"/>
</dbReference>
<gene>
    <name evidence="3" type="ORF">K432DRAFT_410388</name>
</gene>
<evidence type="ECO:0000313" key="3">
    <source>
        <dbReference type="EMBL" id="OCK73812.1"/>
    </source>
</evidence>
<sequence>MHRCASGGDSSSSVSEDDPDYVTDLTDVDEDAIEDDKMSDVQITDEGYLQWQDRPPEYYLAHAEEVNKSDVVRISYADSSTLQFNGIEEQWRQYCVYLGKDPIKSFDAITTGDMSSFFRWKLSRQRGKGGRKLRGTKVSTSLETYWKQFRLVYKRATGRDISGDMTHQMHEVLRRVATDHGLSDRKREKLPMDVEDVREVLQTNLTTTEIAYRVGRYRIQTCFFLQGGFITANRPGALLKLQYRHIVVTILRDPKGGPHRILLELTYEFTKTYLGTKDPNTFPIPEILFDPSLILSPHVFLLGLMFADNVFITPSLQSYEDLSKLDIRPGCNALQLPLKPEMADTYVFRQCVPTSTGWKISNNPLPDSTIRPSIKKIGEITGFLQVARPYCLRYGSGKAFDENGNISDALRNLIMQHADTRTFLRHYLSRRVTADTQAIVRGLEAQDHIMRAACRMSRWIDPERPWRLTAEQSLSVNEDPRIQKLLRQAKLKDKPSRRDEYKQLRGEINKEKQRLRHALLIQIRRDWDREQAVKDIERQLSGVKYSQEIKKTLNLSPERTPQHNRLIETVLSLPGSTLEEEVRRRNAAINAIIAYCGIEEGGYGRVRSAPSAVKREESREAINPPIKALEAAKVLVYRDKRPKICFLCLGNENLSIKQRIFSFCTPGDLSKHFKRKHLSNIREGEKIQCRLCKVALAHKMHLQRHAHEVHGTVSIGG</sequence>